<feature type="region of interest" description="Disordered" evidence="1">
    <location>
        <begin position="18"/>
        <end position="96"/>
    </location>
</feature>
<dbReference type="Proteomes" id="UP000789342">
    <property type="component" value="Unassembled WGS sequence"/>
</dbReference>
<proteinExistence type="predicted"/>
<sequence>MSSMSYNSVYTPAAMFRQSFNPPSLHTNGTTSATSGNYSYLPQLPVNDHSHSLQQSQSNSQQWPSSADKRNFIYQPGSGNNNPVSFSFTSNYQSTN</sequence>
<dbReference type="OrthoDB" id="10491868at2759"/>
<dbReference type="AlphaFoldDB" id="A0A9N9CWV0"/>
<accession>A0A9N9CWV0</accession>
<gene>
    <name evidence="2" type="ORF">AMORRO_LOCUS8560</name>
</gene>
<protein>
    <submittedName>
        <fullName evidence="2">13429_t:CDS:1</fullName>
    </submittedName>
</protein>
<organism evidence="2 3">
    <name type="scientific">Acaulospora morrowiae</name>
    <dbReference type="NCBI Taxonomy" id="94023"/>
    <lineage>
        <taxon>Eukaryota</taxon>
        <taxon>Fungi</taxon>
        <taxon>Fungi incertae sedis</taxon>
        <taxon>Mucoromycota</taxon>
        <taxon>Glomeromycotina</taxon>
        <taxon>Glomeromycetes</taxon>
        <taxon>Diversisporales</taxon>
        <taxon>Acaulosporaceae</taxon>
        <taxon>Acaulospora</taxon>
    </lineage>
</organism>
<dbReference type="EMBL" id="CAJVPV010007421">
    <property type="protein sequence ID" value="CAG8618664.1"/>
    <property type="molecule type" value="Genomic_DNA"/>
</dbReference>
<feature type="non-terminal residue" evidence="2">
    <location>
        <position position="96"/>
    </location>
</feature>
<feature type="compositionally biased region" description="Polar residues" evidence="1">
    <location>
        <begin position="18"/>
        <end position="40"/>
    </location>
</feature>
<comment type="caution">
    <text evidence="2">The sequence shown here is derived from an EMBL/GenBank/DDBJ whole genome shotgun (WGS) entry which is preliminary data.</text>
</comment>
<keyword evidence="3" id="KW-1185">Reference proteome</keyword>
<feature type="compositionally biased region" description="Polar residues" evidence="1">
    <location>
        <begin position="77"/>
        <end position="96"/>
    </location>
</feature>
<evidence type="ECO:0000313" key="3">
    <source>
        <dbReference type="Proteomes" id="UP000789342"/>
    </source>
</evidence>
<feature type="compositionally biased region" description="Low complexity" evidence="1">
    <location>
        <begin position="52"/>
        <end position="66"/>
    </location>
</feature>
<name>A0A9N9CWV0_9GLOM</name>
<evidence type="ECO:0000313" key="2">
    <source>
        <dbReference type="EMBL" id="CAG8618664.1"/>
    </source>
</evidence>
<evidence type="ECO:0000256" key="1">
    <source>
        <dbReference type="SAM" id="MobiDB-lite"/>
    </source>
</evidence>
<reference evidence="2" key="1">
    <citation type="submission" date="2021-06" db="EMBL/GenBank/DDBJ databases">
        <authorList>
            <person name="Kallberg Y."/>
            <person name="Tangrot J."/>
            <person name="Rosling A."/>
        </authorList>
    </citation>
    <scope>NUCLEOTIDE SEQUENCE</scope>
    <source>
        <strain evidence="2">CL551</strain>
    </source>
</reference>